<dbReference type="PANTHER" id="PTHR22916">
    <property type="entry name" value="GLYCOSYLTRANSFERASE"/>
    <property type="match status" value="1"/>
</dbReference>
<dbReference type="SUPFAM" id="SSF53448">
    <property type="entry name" value="Nucleotide-diphospho-sugar transferases"/>
    <property type="match status" value="1"/>
</dbReference>
<feature type="domain" description="Glycosyltransferase 2-like" evidence="1">
    <location>
        <begin position="7"/>
        <end position="165"/>
    </location>
</feature>
<dbReference type="Gene3D" id="3.90.550.10">
    <property type="entry name" value="Spore Coat Polysaccharide Biosynthesis Protein SpsA, Chain A"/>
    <property type="match status" value="1"/>
</dbReference>
<dbReference type="EMBL" id="PFMS01000016">
    <property type="protein sequence ID" value="PIZ17252.1"/>
    <property type="molecule type" value="Genomic_DNA"/>
</dbReference>
<sequence length="258" mass="29998">MDRPKISVIMSVYNGEKYLREAIESILNQTFRDFEFIIINDGSTDKTSEILSSYNDPRIVIINNKRNIGLTKSLNKGLKMVKGEYIARQDADDVSLPERLERMVNFLDMNRDVGLLGSSFVIIDEKGNKLKSCKFATENKEIKKRLLSGNHFGSEIFRKTSLEKVGFYREEFKYAQDYDLALRISEKYKVGNLSFPFYKCRINFQSISVAKNFEQNKYAEFAKELAGERRKYGKDRLQTSSKEEIDKILNDLQLEAKR</sequence>
<proteinExistence type="predicted"/>
<feature type="non-terminal residue" evidence="2">
    <location>
        <position position="258"/>
    </location>
</feature>
<dbReference type="InterPro" id="IPR029044">
    <property type="entry name" value="Nucleotide-diphossugar_trans"/>
</dbReference>
<comment type="caution">
    <text evidence="2">The sequence shown here is derived from an EMBL/GenBank/DDBJ whole genome shotgun (WGS) entry which is preliminary data.</text>
</comment>
<name>A0A2H9PD10_9BACT</name>
<evidence type="ECO:0000313" key="3">
    <source>
        <dbReference type="Proteomes" id="UP000234145"/>
    </source>
</evidence>
<gene>
    <name evidence="2" type="ORF">COY51_00685</name>
</gene>
<dbReference type="InterPro" id="IPR001173">
    <property type="entry name" value="Glyco_trans_2-like"/>
</dbReference>
<dbReference type="Pfam" id="PF00535">
    <property type="entry name" value="Glycos_transf_2"/>
    <property type="match status" value="1"/>
</dbReference>
<dbReference type="GO" id="GO:0016758">
    <property type="term" value="F:hexosyltransferase activity"/>
    <property type="evidence" value="ECO:0007669"/>
    <property type="project" value="UniProtKB-ARBA"/>
</dbReference>
<protein>
    <submittedName>
        <fullName evidence="2">Glycosyltransferase</fullName>
    </submittedName>
</protein>
<dbReference type="PANTHER" id="PTHR22916:SF3">
    <property type="entry name" value="UDP-GLCNAC:BETAGAL BETA-1,3-N-ACETYLGLUCOSAMINYLTRANSFERASE-LIKE PROTEIN 1"/>
    <property type="match status" value="1"/>
</dbReference>
<evidence type="ECO:0000259" key="1">
    <source>
        <dbReference type="Pfam" id="PF00535"/>
    </source>
</evidence>
<dbReference type="Proteomes" id="UP000234145">
    <property type="component" value="Unassembled WGS sequence"/>
</dbReference>
<organism evidence="2 3">
    <name type="scientific">Candidatus Desantisbacteria bacterium CG_4_10_14_0_8_um_filter_39_17</name>
    <dbReference type="NCBI Taxonomy" id="1974542"/>
    <lineage>
        <taxon>Bacteria</taxon>
        <taxon>Candidatus Desantisiibacteriota</taxon>
    </lineage>
</organism>
<reference evidence="3" key="1">
    <citation type="submission" date="2017-09" db="EMBL/GenBank/DDBJ databases">
        <title>Depth-based differentiation of microbial function through sediment-hosted aquifers and enrichment of novel symbionts in the deep terrestrial subsurface.</title>
        <authorList>
            <person name="Probst A.J."/>
            <person name="Ladd B."/>
            <person name="Jarett J.K."/>
            <person name="Geller-Mcgrath D.E."/>
            <person name="Sieber C.M.K."/>
            <person name="Emerson J.B."/>
            <person name="Anantharaman K."/>
            <person name="Thomas B.C."/>
            <person name="Malmstrom R."/>
            <person name="Stieglmeier M."/>
            <person name="Klingl A."/>
            <person name="Woyke T."/>
            <person name="Ryan C.M."/>
            <person name="Banfield J.F."/>
        </authorList>
    </citation>
    <scope>NUCLEOTIDE SEQUENCE [LARGE SCALE GENOMIC DNA]</scope>
</reference>
<evidence type="ECO:0000313" key="2">
    <source>
        <dbReference type="EMBL" id="PIZ17252.1"/>
    </source>
</evidence>
<dbReference type="AlphaFoldDB" id="A0A2H9PD10"/>
<accession>A0A2H9PD10</accession>
<keyword evidence="2" id="KW-0808">Transferase</keyword>